<dbReference type="Gene3D" id="3.10.20.30">
    <property type="match status" value="1"/>
</dbReference>
<dbReference type="PANTHER" id="PTHR34472">
    <property type="entry name" value="SULFUR CARRIER PROTEIN THIS"/>
    <property type="match status" value="1"/>
</dbReference>
<evidence type="ECO:0000313" key="2">
    <source>
        <dbReference type="EMBL" id="SBO14209.1"/>
    </source>
</evidence>
<organism evidence="1 3">
    <name type="scientific">Anaplasma phagocytophilum</name>
    <name type="common">Ehrlichia phagocytophila</name>
    <dbReference type="NCBI Taxonomy" id="948"/>
    <lineage>
        <taxon>Bacteria</taxon>
        <taxon>Pseudomonadati</taxon>
        <taxon>Pseudomonadota</taxon>
        <taxon>Alphaproteobacteria</taxon>
        <taxon>Rickettsiales</taxon>
        <taxon>Anaplasmataceae</taxon>
        <taxon>Anaplasma</taxon>
        <taxon>phagocytophilum group</taxon>
    </lineage>
</organism>
<sequence length="69" mass="7582">MEDFIDVQINGKSETLNAGCTLSDAIAQCNVREPFAVAVNRVLVTKANYKEHKLKKGDIIDIVYPMQGG</sequence>
<dbReference type="PANTHER" id="PTHR34472:SF1">
    <property type="entry name" value="SULFUR CARRIER PROTEIN THIS"/>
    <property type="match status" value="1"/>
</dbReference>
<dbReference type="SUPFAM" id="SSF54285">
    <property type="entry name" value="MoaD/ThiS"/>
    <property type="match status" value="1"/>
</dbReference>
<protein>
    <submittedName>
        <fullName evidence="2">Sulfur carrier protein ThiS</fullName>
    </submittedName>
    <submittedName>
        <fullName evidence="1">Thiamine biosynthesis protein ThiS</fullName>
    </submittedName>
</protein>
<dbReference type="CDD" id="cd00565">
    <property type="entry name" value="Ubl_ThiS"/>
    <property type="match status" value="1"/>
</dbReference>
<accession>A0A098EEN2</accession>
<dbReference type="NCBIfam" id="TIGR01683">
    <property type="entry name" value="thiS"/>
    <property type="match status" value="1"/>
</dbReference>
<dbReference type="Proteomes" id="UP000078419">
    <property type="component" value="Unassembled WGS sequence"/>
</dbReference>
<dbReference type="Proteomes" id="UP000055047">
    <property type="component" value="Unassembled WGS sequence"/>
</dbReference>
<dbReference type="InterPro" id="IPR010035">
    <property type="entry name" value="Thi_S"/>
</dbReference>
<evidence type="ECO:0000313" key="4">
    <source>
        <dbReference type="Proteomes" id="UP000078419"/>
    </source>
</evidence>
<reference evidence="1 3" key="1">
    <citation type="submission" date="2014-09" db="EMBL/GenBank/DDBJ databases">
        <authorList>
            <person name="Loux Valentin"/>
            <person name="Dugat Thibaut"/>
        </authorList>
    </citation>
    <scope>NUCLEOTIDE SEQUENCE [LARGE SCALE GENOMIC DNA]</scope>
    <source>
        <strain evidence="1 3">BOV-10_179</strain>
    </source>
</reference>
<reference evidence="2" key="2">
    <citation type="submission" date="2016-03" db="EMBL/GenBank/DDBJ databases">
        <authorList>
            <person name="Loux V."/>
        </authorList>
    </citation>
    <scope>NUCLEOTIDE SEQUENCE</scope>
    <source>
        <strain evidence="2">C1</strain>
    </source>
</reference>
<proteinExistence type="predicted"/>
<name>A0A098EEN2_ANAPH</name>
<dbReference type="InterPro" id="IPR016155">
    <property type="entry name" value="Mopterin_synth/thiamin_S_b"/>
</dbReference>
<dbReference type="InterPro" id="IPR003749">
    <property type="entry name" value="ThiS/MoaD-like"/>
</dbReference>
<dbReference type="EMBL" id="CCXQ01000072">
    <property type="protein sequence ID" value="CEG20734.1"/>
    <property type="molecule type" value="Genomic_DNA"/>
</dbReference>
<dbReference type="EMBL" id="FLLR01000016">
    <property type="protein sequence ID" value="SBO14209.1"/>
    <property type="molecule type" value="Genomic_DNA"/>
</dbReference>
<reference evidence="4" key="3">
    <citation type="submission" date="2016-03" db="EMBL/GenBank/DDBJ databases">
        <authorList>
            <person name="Loux Valentin"/>
        </authorList>
    </citation>
    <scope>NUCLEOTIDE SEQUENCE [LARGE SCALE GENOMIC DNA]</scope>
    <source>
        <strain evidence="4">C1</strain>
    </source>
</reference>
<gene>
    <name evidence="1" type="primary">thiS</name>
    <name evidence="2" type="ORF">ANAPC1_00556</name>
    <name evidence="1" type="ORF">ANAPHAGO_00106</name>
</gene>
<dbReference type="Pfam" id="PF02597">
    <property type="entry name" value="ThiS"/>
    <property type="match status" value="1"/>
</dbReference>
<dbReference type="InterPro" id="IPR012675">
    <property type="entry name" value="Beta-grasp_dom_sf"/>
</dbReference>
<dbReference type="AlphaFoldDB" id="A0A098EEN2"/>
<evidence type="ECO:0000313" key="3">
    <source>
        <dbReference type="Proteomes" id="UP000055047"/>
    </source>
</evidence>
<dbReference type="RefSeq" id="WP_044142385.1">
    <property type="nucleotide sequence ID" value="NZ_CCXQ01000072.1"/>
</dbReference>
<evidence type="ECO:0000313" key="1">
    <source>
        <dbReference type="EMBL" id="CEG20734.1"/>
    </source>
</evidence>